<evidence type="ECO:0000313" key="3">
    <source>
        <dbReference type="Proteomes" id="UP001642409"/>
    </source>
</evidence>
<dbReference type="AlphaFoldDB" id="A0AA86VFT7"/>
<protein>
    <submittedName>
        <fullName evidence="2">Hypothetical_protein</fullName>
    </submittedName>
</protein>
<evidence type="ECO:0000313" key="1">
    <source>
        <dbReference type="EMBL" id="CAI9965503.1"/>
    </source>
</evidence>
<organism evidence="1">
    <name type="scientific">Hexamita inflata</name>
    <dbReference type="NCBI Taxonomy" id="28002"/>
    <lineage>
        <taxon>Eukaryota</taxon>
        <taxon>Metamonada</taxon>
        <taxon>Diplomonadida</taxon>
        <taxon>Hexamitidae</taxon>
        <taxon>Hexamitinae</taxon>
        <taxon>Hexamita</taxon>
    </lineage>
</organism>
<dbReference type="Proteomes" id="UP001642409">
    <property type="component" value="Unassembled WGS sequence"/>
</dbReference>
<comment type="caution">
    <text evidence="1">The sequence shown here is derived from an EMBL/GenBank/DDBJ whole genome shotgun (WGS) entry which is preliminary data.</text>
</comment>
<reference evidence="2 3" key="2">
    <citation type="submission" date="2024-07" db="EMBL/GenBank/DDBJ databases">
        <authorList>
            <person name="Akdeniz Z."/>
        </authorList>
    </citation>
    <scope>NUCLEOTIDE SEQUENCE [LARGE SCALE GENOMIC DNA]</scope>
</reference>
<evidence type="ECO:0000313" key="2">
    <source>
        <dbReference type="EMBL" id="CAL6041194.1"/>
    </source>
</evidence>
<dbReference type="EMBL" id="CATOUU010000990">
    <property type="protein sequence ID" value="CAI9965503.1"/>
    <property type="molecule type" value="Genomic_DNA"/>
</dbReference>
<proteinExistence type="predicted"/>
<sequence length="113" mass="13107">MNPQQQGLTFPSFAGRKYRFCWEFGDIGRFLVFVLGNNQQQSAIKTLKIKTGRFPARNRRIRPGLTHQISFLFNEIDIFQTLNVAHACQTSTLCYFLINNDIYDVNRIAIANF</sequence>
<dbReference type="EMBL" id="CAXDID020000148">
    <property type="protein sequence ID" value="CAL6041194.1"/>
    <property type="molecule type" value="Genomic_DNA"/>
</dbReference>
<reference evidence="1" key="1">
    <citation type="submission" date="2023-06" db="EMBL/GenBank/DDBJ databases">
        <authorList>
            <person name="Kurt Z."/>
        </authorList>
    </citation>
    <scope>NUCLEOTIDE SEQUENCE</scope>
</reference>
<name>A0AA86VFT7_9EUKA</name>
<accession>A0AA86VFT7</accession>
<keyword evidence="3" id="KW-1185">Reference proteome</keyword>
<gene>
    <name evidence="2" type="ORF">HINF_LOCUS38847</name>
    <name evidence="1" type="ORF">HINF_LOCUS53148</name>
</gene>